<comment type="similarity">
    <text evidence="13">Belongs to the RING-type zinc finger family. ATL subfamily.</text>
</comment>
<evidence type="ECO:0000256" key="11">
    <source>
        <dbReference type="ARBA" id="ARBA00022989"/>
    </source>
</evidence>
<feature type="domain" description="RING-type" evidence="17">
    <location>
        <begin position="118"/>
        <end position="160"/>
    </location>
</feature>
<dbReference type="FunFam" id="3.30.40.10:FF:000187">
    <property type="entry name" value="E3 ubiquitin-protein ligase ATL6"/>
    <property type="match status" value="1"/>
</dbReference>
<dbReference type="PROSITE" id="PS50089">
    <property type="entry name" value="ZF_RING_2"/>
    <property type="match status" value="1"/>
</dbReference>
<keyword evidence="11 16" id="KW-1133">Transmembrane helix</keyword>
<name>R0GQT8_9BRAS</name>
<evidence type="ECO:0000256" key="6">
    <source>
        <dbReference type="ARBA" id="ARBA00022692"/>
    </source>
</evidence>
<feature type="transmembrane region" description="Helical" evidence="16">
    <location>
        <begin position="36"/>
        <end position="57"/>
    </location>
</feature>
<comment type="subcellular location">
    <subcellularLocation>
        <location evidence="2">Membrane</location>
        <topology evidence="2">Single-pass membrane protein</topology>
    </subcellularLocation>
</comment>
<dbReference type="GO" id="GO:0061630">
    <property type="term" value="F:ubiquitin protein ligase activity"/>
    <property type="evidence" value="ECO:0007669"/>
    <property type="project" value="UniProtKB-EC"/>
</dbReference>
<dbReference type="OrthoDB" id="8062037at2759"/>
<evidence type="ECO:0000256" key="16">
    <source>
        <dbReference type="SAM" id="Phobius"/>
    </source>
</evidence>
<feature type="region of interest" description="Disordered" evidence="15">
    <location>
        <begin position="1"/>
        <end position="21"/>
    </location>
</feature>
<dbReference type="KEGG" id="crb:17874811"/>
<proteinExistence type="inferred from homology"/>
<evidence type="ECO:0000256" key="10">
    <source>
        <dbReference type="ARBA" id="ARBA00022833"/>
    </source>
</evidence>
<gene>
    <name evidence="18" type="ORF">CARUB_v10028015mg</name>
</gene>
<feature type="compositionally biased region" description="Low complexity" evidence="15">
    <location>
        <begin position="10"/>
        <end position="21"/>
    </location>
</feature>
<evidence type="ECO:0000256" key="12">
    <source>
        <dbReference type="ARBA" id="ARBA00023136"/>
    </source>
</evidence>
<keyword evidence="10" id="KW-0862">Zinc</keyword>
<evidence type="ECO:0000256" key="1">
    <source>
        <dbReference type="ARBA" id="ARBA00000900"/>
    </source>
</evidence>
<evidence type="ECO:0000256" key="15">
    <source>
        <dbReference type="SAM" id="MobiDB-lite"/>
    </source>
</evidence>
<dbReference type="eggNOG" id="KOG0800">
    <property type="taxonomic scope" value="Eukaryota"/>
</dbReference>
<comment type="pathway">
    <text evidence="3">Protein modification; protein ubiquitination.</text>
</comment>
<keyword evidence="8 14" id="KW-0863">Zinc-finger</keyword>
<protein>
    <recommendedName>
        <fullName evidence="4">RING-type E3 ubiquitin transferase</fullName>
        <ecNumber evidence="4">2.3.2.27</ecNumber>
    </recommendedName>
</protein>
<dbReference type="PANTHER" id="PTHR45768:SF10">
    <property type="entry name" value="RING-H2 FINGER PROTEIN ATL13-RELATED"/>
    <property type="match status" value="1"/>
</dbReference>
<evidence type="ECO:0000256" key="2">
    <source>
        <dbReference type="ARBA" id="ARBA00004167"/>
    </source>
</evidence>
<dbReference type="Gene3D" id="3.30.40.10">
    <property type="entry name" value="Zinc/RING finger domain, C3HC4 (zinc finger)"/>
    <property type="match status" value="1"/>
</dbReference>
<keyword evidence="12 16" id="KW-0472">Membrane</keyword>
<evidence type="ECO:0000256" key="13">
    <source>
        <dbReference type="ARBA" id="ARBA00024209"/>
    </source>
</evidence>
<evidence type="ECO:0000256" key="4">
    <source>
        <dbReference type="ARBA" id="ARBA00012483"/>
    </source>
</evidence>
<reference evidence="19" key="1">
    <citation type="journal article" date="2013" name="Nat. Genet.">
        <title>The Capsella rubella genome and the genomic consequences of rapid mating system evolution.</title>
        <authorList>
            <person name="Slotte T."/>
            <person name="Hazzouri K.M."/>
            <person name="Agren J.A."/>
            <person name="Koenig D."/>
            <person name="Maumus F."/>
            <person name="Guo Y.L."/>
            <person name="Steige K."/>
            <person name="Platts A.E."/>
            <person name="Escobar J.S."/>
            <person name="Newman L.K."/>
            <person name="Wang W."/>
            <person name="Mandakova T."/>
            <person name="Vello E."/>
            <person name="Smith L.M."/>
            <person name="Henz S.R."/>
            <person name="Steffen J."/>
            <person name="Takuno S."/>
            <person name="Brandvain Y."/>
            <person name="Coop G."/>
            <person name="Andolfatto P."/>
            <person name="Hu T.T."/>
            <person name="Blanchette M."/>
            <person name="Clark R.M."/>
            <person name="Quesneville H."/>
            <person name="Nordborg M."/>
            <person name="Gaut B.S."/>
            <person name="Lysak M.A."/>
            <person name="Jenkins J."/>
            <person name="Grimwood J."/>
            <person name="Chapman J."/>
            <person name="Prochnik S."/>
            <person name="Shu S."/>
            <person name="Rokhsar D."/>
            <person name="Schmutz J."/>
            <person name="Weigel D."/>
            <person name="Wright S.I."/>
        </authorList>
    </citation>
    <scope>NUCLEOTIDE SEQUENCE [LARGE SCALE GENOMIC DNA]</scope>
    <source>
        <strain evidence="19">cv. Monte Gargano</strain>
    </source>
</reference>
<dbReference type="CDD" id="cd16461">
    <property type="entry name" value="RING-H2_EL5-like"/>
    <property type="match status" value="1"/>
</dbReference>
<dbReference type="InterPro" id="IPR001841">
    <property type="entry name" value="Znf_RING"/>
</dbReference>
<evidence type="ECO:0000259" key="17">
    <source>
        <dbReference type="PROSITE" id="PS50089"/>
    </source>
</evidence>
<keyword evidence="6 16" id="KW-0812">Transmembrane</keyword>
<evidence type="ECO:0000256" key="9">
    <source>
        <dbReference type="ARBA" id="ARBA00022786"/>
    </source>
</evidence>
<dbReference type="EC" id="2.3.2.27" evidence="4"/>
<dbReference type="InterPro" id="IPR013083">
    <property type="entry name" value="Znf_RING/FYVE/PHD"/>
</dbReference>
<dbReference type="EMBL" id="KB870812">
    <property type="protein sequence ID" value="EOA14725.1"/>
    <property type="molecule type" value="Genomic_DNA"/>
</dbReference>
<evidence type="ECO:0000313" key="19">
    <source>
        <dbReference type="Proteomes" id="UP000029121"/>
    </source>
</evidence>
<dbReference type="SUPFAM" id="SSF57850">
    <property type="entry name" value="RING/U-box"/>
    <property type="match status" value="1"/>
</dbReference>
<dbReference type="GO" id="GO:0008270">
    <property type="term" value="F:zinc ion binding"/>
    <property type="evidence" value="ECO:0007669"/>
    <property type="project" value="UniProtKB-KW"/>
</dbReference>
<dbReference type="PANTHER" id="PTHR45768">
    <property type="entry name" value="E3 UBIQUITIN-PROTEIN LIGASE RNF13-LIKE"/>
    <property type="match status" value="1"/>
</dbReference>
<keyword evidence="5" id="KW-0808">Transferase</keyword>
<dbReference type="Proteomes" id="UP000029121">
    <property type="component" value="Unassembled WGS sequence"/>
</dbReference>
<accession>R0GQT8</accession>
<dbReference type="SMART" id="SM00184">
    <property type="entry name" value="RING"/>
    <property type="match status" value="1"/>
</dbReference>
<dbReference type="Pfam" id="PF13639">
    <property type="entry name" value="zf-RING_2"/>
    <property type="match status" value="1"/>
</dbReference>
<organism evidence="18 19">
    <name type="scientific">Capsella rubella</name>
    <dbReference type="NCBI Taxonomy" id="81985"/>
    <lineage>
        <taxon>Eukaryota</taxon>
        <taxon>Viridiplantae</taxon>
        <taxon>Streptophyta</taxon>
        <taxon>Embryophyta</taxon>
        <taxon>Tracheophyta</taxon>
        <taxon>Spermatophyta</taxon>
        <taxon>Magnoliopsida</taxon>
        <taxon>eudicotyledons</taxon>
        <taxon>Gunneridae</taxon>
        <taxon>Pentapetalae</taxon>
        <taxon>rosids</taxon>
        <taxon>malvids</taxon>
        <taxon>Brassicales</taxon>
        <taxon>Brassicaceae</taxon>
        <taxon>Camelineae</taxon>
        <taxon>Capsella</taxon>
    </lineage>
</organism>
<keyword evidence="9" id="KW-0833">Ubl conjugation pathway</keyword>
<comment type="catalytic activity">
    <reaction evidence="1">
        <text>S-ubiquitinyl-[E2 ubiquitin-conjugating enzyme]-L-cysteine + [acceptor protein]-L-lysine = [E2 ubiquitin-conjugating enzyme]-L-cysteine + N(6)-ubiquitinyl-[acceptor protein]-L-lysine.</text>
        <dbReference type="EC" id="2.3.2.27"/>
    </reaction>
</comment>
<evidence type="ECO:0000256" key="14">
    <source>
        <dbReference type="PROSITE-ProRule" id="PRU00175"/>
    </source>
</evidence>
<evidence type="ECO:0000256" key="5">
    <source>
        <dbReference type="ARBA" id="ARBA00022679"/>
    </source>
</evidence>
<evidence type="ECO:0000256" key="3">
    <source>
        <dbReference type="ARBA" id="ARBA00004906"/>
    </source>
</evidence>
<dbReference type="GO" id="GO:0016020">
    <property type="term" value="C:membrane"/>
    <property type="evidence" value="ECO:0007669"/>
    <property type="project" value="UniProtKB-SubCell"/>
</dbReference>
<evidence type="ECO:0000256" key="7">
    <source>
        <dbReference type="ARBA" id="ARBA00022723"/>
    </source>
</evidence>
<sequence length="227" mass="25521">MNQETDTFPSVSSNPSTSSSSIDKDFDLSFMISPNVLFYITFLSFAIFFFALLHLLVRFLLRPQTGLDDAYADSNDFQGRIQTRLNIHDSGVGQSLINAFPLFHYMTMIGLKHKPLDCAVCLSEFKAEDELRLLPKCSHAFHVECIDTWILTNSTCPLCRDNLLHSLTASSSPIVLVHEFDGESSRDSYSQHPLTDVDDIESKLVDVSGDNDESPNQRMVKDLFSIV</sequence>
<keyword evidence="7" id="KW-0479">Metal-binding</keyword>
<keyword evidence="19" id="KW-1185">Reference proteome</keyword>
<evidence type="ECO:0000313" key="18">
    <source>
        <dbReference type="EMBL" id="EOA14725.1"/>
    </source>
</evidence>
<evidence type="ECO:0000256" key="8">
    <source>
        <dbReference type="ARBA" id="ARBA00022771"/>
    </source>
</evidence>
<dbReference type="AlphaFoldDB" id="R0GQT8"/>